<dbReference type="NCBIfam" id="TIGR00251">
    <property type="entry name" value="DUF167 family protein"/>
    <property type="match status" value="1"/>
</dbReference>
<comment type="similarity">
    <text evidence="1 2">Belongs to the UPF0235 family.</text>
</comment>
<dbReference type="Proteomes" id="UP001165427">
    <property type="component" value="Unassembled WGS sequence"/>
</dbReference>
<dbReference type="Pfam" id="PF02594">
    <property type="entry name" value="DUF167"/>
    <property type="match status" value="1"/>
</dbReference>
<dbReference type="SMART" id="SM01152">
    <property type="entry name" value="DUF167"/>
    <property type="match status" value="1"/>
</dbReference>
<protein>
    <recommendedName>
        <fullName evidence="2">UPF0235 protein MRX98_17435</fullName>
    </recommendedName>
</protein>
<dbReference type="GO" id="GO:0005737">
    <property type="term" value="C:cytoplasm"/>
    <property type="evidence" value="ECO:0007669"/>
    <property type="project" value="TreeGrafter"/>
</dbReference>
<proteinExistence type="inferred from homology"/>
<dbReference type="RefSeq" id="WP_246913065.1">
    <property type="nucleotide sequence ID" value="NZ_JALJRB010000025.1"/>
</dbReference>
<evidence type="ECO:0000313" key="4">
    <source>
        <dbReference type="Proteomes" id="UP001165427"/>
    </source>
</evidence>
<name>A0AA41R3K5_9BACT</name>
<keyword evidence="4" id="KW-1185">Reference proteome</keyword>
<evidence type="ECO:0000256" key="1">
    <source>
        <dbReference type="ARBA" id="ARBA00010364"/>
    </source>
</evidence>
<gene>
    <name evidence="3" type="ORF">MRX98_17435</name>
</gene>
<dbReference type="PANTHER" id="PTHR13420:SF7">
    <property type="entry name" value="UPF0235 PROTEIN C15ORF40"/>
    <property type="match status" value="1"/>
</dbReference>
<dbReference type="PANTHER" id="PTHR13420">
    <property type="entry name" value="UPF0235 PROTEIN C15ORF40"/>
    <property type="match status" value="1"/>
</dbReference>
<evidence type="ECO:0000313" key="3">
    <source>
        <dbReference type="EMBL" id="MCJ8502369.1"/>
    </source>
</evidence>
<accession>A0AA41R3K5</accession>
<dbReference type="SUPFAM" id="SSF69786">
    <property type="entry name" value="YggU-like"/>
    <property type="match status" value="1"/>
</dbReference>
<dbReference type="Gene3D" id="3.30.1200.10">
    <property type="entry name" value="YggU-like"/>
    <property type="match status" value="1"/>
</dbReference>
<dbReference type="AlphaFoldDB" id="A0AA41R3K5"/>
<comment type="caution">
    <text evidence="3">The sequence shown here is derived from an EMBL/GenBank/DDBJ whole genome shotgun (WGS) entry which is preliminary data.</text>
</comment>
<evidence type="ECO:0000256" key="2">
    <source>
        <dbReference type="HAMAP-Rule" id="MF_00634"/>
    </source>
</evidence>
<dbReference type="HAMAP" id="MF_00634">
    <property type="entry name" value="UPF0235"/>
    <property type="match status" value="1"/>
</dbReference>
<reference evidence="3" key="1">
    <citation type="submission" date="2022-04" db="EMBL/GenBank/DDBJ databases">
        <title>Desulfatitalea alkaliphila sp. nov., a novel anaerobic sulfate-reducing bacterium isolated from terrestrial mud volcano, Taman Peninsula, Russia.</title>
        <authorList>
            <person name="Khomyakova M.A."/>
            <person name="Merkel A.Y."/>
            <person name="Slobodkin A.I."/>
        </authorList>
    </citation>
    <scope>NUCLEOTIDE SEQUENCE</scope>
    <source>
        <strain evidence="3">M08but</strain>
    </source>
</reference>
<sequence length="119" mass="12745">MLETQTTPDGVTFHVQVQPRASRSGIVGLHQDSLKIKLTAPPVGGAANQQCIELLAKALNRPKSAVTIIRGLTNRRKQVRIGPAAGPMTAIEAKDLVTRLRRLAEPAPAPAKKKPQKTS</sequence>
<dbReference type="InterPro" id="IPR003746">
    <property type="entry name" value="DUF167"/>
</dbReference>
<organism evidence="3 4">
    <name type="scientific">Desulfatitalea alkaliphila</name>
    <dbReference type="NCBI Taxonomy" id="2929485"/>
    <lineage>
        <taxon>Bacteria</taxon>
        <taxon>Pseudomonadati</taxon>
        <taxon>Thermodesulfobacteriota</taxon>
        <taxon>Desulfobacteria</taxon>
        <taxon>Desulfobacterales</taxon>
        <taxon>Desulfosarcinaceae</taxon>
        <taxon>Desulfatitalea</taxon>
    </lineage>
</organism>
<dbReference type="EMBL" id="JALJRB010000025">
    <property type="protein sequence ID" value="MCJ8502369.1"/>
    <property type="molecule type" value="Genomic_DNA"/>
</dbReference>
<dbReference type="InterPro" id="IPR036591">
    <property type="entry name" value="YggU-like_sf"/>
</dbReference>